<dbReference type="EMBL" id="FQUH01000016">
    <property type="protein sequence ID" value="SHF76727.1"/>
    <property type="molecule type" value="Genomic_DNA"/>
</dbReference>
<evidence type="ECO:0000313" key="7">
    <source>
        <dbReference type="Proteomes" id="UP000184159"/>
    </source>
</evidence>
<keyword evidence="2 4" id="KW-0732">Signal</keyword>
<protein>
    <submittedName>
        <fullName evidence="6">Outer membrane protein OmpU</fullName>
    </submittedName>
</protein>
<dbReference type="GO" id="GO:0015288">
    <property type="term" value="F:porin activity"/>
    <property type="evidence" value="ECO:0007669"/>
    <property type="project" value="InterPro"/>
</dbReference>
<dbReference type="CDD" id="cd00342">
    <property type="entry name" value="gram_neg_porins"/>
    <property type="match status" value="1"/>
</dbReference>
<dbReference type="Proteomes" id="UP000184159">
    <property type="component" value="Unassembled WGS sequence"/>
</dbReference>
<comment type="subcellular location">
    <subcellularLocation>
        <location evidence="1">Cell outer membrane</location>
        <topology evidence="1">Multi-pass membrane protein</topology>
    </subcellularLocation>
</comment>
<feature type="domain" description="Porin" evidence="5">
    <location>
        <begin position="7"/>
        <end position="307"/>
    </location>
</feature>
<evidence type="ECO:0000259" key="5">
    <source>
        <dbReference type="Pfam" id="PF13609"/>
    </source>
</evidence>
<feature type="chain" id="PRO_5013041962" evidence="4">
    <location>
        <begin position="22"/>
        <end position="340"/>
    </location>
</feature>
<dbReference type="InterPro" id="IPR033900">
    <property type="entry name" value="Gram_neg_porin_domain"/>
</dbReference>
<evidence type="ECO:0000256" key="2">
    <source>
        <dbReference type="ARBA" id="ARBA00022729"/>
    </source>
</evidence>
<name>A0A1M5EC01_VIBGA</name>
<keyword evidence="7" id="KW-1185">Reference proteome</keyword>
<proteinExistence type="predicted"/>
<gene>
    <name evidence="6" type="ORF">SAMN02745781_03134</name>
</gene>
<keyword evidence="3" id="KW-0472">Membrane</keyword>
<evidence type="ECO:0000256" key="4">
    <source>
        <dbReference type="SAM" id="SignalP"/>
    </source>
</evidence>
<evidence type="ECO:0000256" key="3">
    <source>
        <dbReference type="ARBA" id="ARBA00023136"/>
    </source>
</evidence>
<reference evidence="7" key="1">
    <citation type="submission" date="2016-11" db="EMBL/GenBank/DDBJ databases">
        <authorList>
            <person name="Varghese N."/>
            <person name="Submissions S."/>
        </authorList>
    </citation>
    <scope>NUCLEOTIDE SEQUENCE [LARGE SCALE GENOMIC DNA]</scope>
    <source>
        <strain evidence="7">DSM 21264</strain>
    </source>
</reference>
<dbReference type="PANTHER" id="PTHR34501">
    <property type="entry name" value="PROTEIN YDDL-RELATED"/>
    <property type="match status" value="1"/>
</dbReference>
<dbReference type="GO" id="GO:0009279">
    <property type="term" value="C:cell outer membrane"/>
    <property type="evidence" value="ECO:0007669"/>
    <property type="project" value="UniProtKB-SubCell"/>
</dbReference>
<evidence type="ECO:0000256" key="1">
    <source>
        <dbReference type="ARBA" id="ARBA00004571"/>
    </source>
</evidence>
<organism evidence="6 7">
    <name type="scientific">Vibrio gazogenes DSM 21264 = NBRC 103151</name>
    <dbReference type="NCBI Taxonomy" id="1123492"/>
    <lineage>
        <taxon>Bacteria</taxon>
        <taxon>Pseudomonadati</taxon>
        <taxon>Pseudomonadota</taxon>
        <taxon>Gammaproteobacteria</taxon>
        <taxon>Vibrionales</taxon>
        <taxon>Vibrionaceae</taxon>
        <taxon>Vibrio</taxon>
    </lineage>
</organism>
<sequence length="340" mass="37069">MKKTLIALAVAGAAVATGVNAGELYNQDGTSLTMKGRVEGILSLKDGDASDESRARLGFLGKQEINDNLYGLGYFEGQFTSNDGKQDPTTPTVHTLKNDENSDFDTRYAYAGLGGTYGVVTYGKQDGVLTPLSDFTDIMSYHGDNAVKKLVALDRVDNQLKYAGSFDNLNVFAEYRFADRIENATTDTIDNNDQDGYGLSATYALANIGVDLGLGYGAQNDDNQIVATVAYTLNDLYLSALYSHIDFDAAGKDNYDGYELAASYTIDKTKLIATYNYGETDKDVANYLALEVAYYFQPNFRSYVSYNINMLDKDDVDLAGSAIGDNGTEDDMVVGLRYDF</sequence>
<dbReference type="RefSeq" id="WP_072961339.1">
    <property type="nucleotide sequence ID" value="NZ_FQUH01000016.1"/>
</dbReference>
<dbReference type="Gene3D" id="2.40.160.10">
    <property type="entry name" value="Porin"/>
    <property type="match status" value="1"/>
</dbReference>
<dbReference type="AlphaFoldDB" id="A0A1M5EC01"/>
<dbReference type="PANTHER" id="PTHR34501:SF2">
    <property type="entry name" value="OUTER MEMBRANE PORIN F-RELATED"/>
    <property type="match status" value="1"/>
</dbReference>
<dbReference type="InterPro" id="IPR050298">
    <property type="entry name" value="Gram-neg_bact_OMP"/>
</dbReference>
<dbReference type="SUPFAM" id="SSF56935">
    <property type="entry name" value="Porins"/>
    <property type="match status" value="1"/>
</dbReference>
<accession>A0A1M5EC01</accession>
<evidence type="ECO:0000313" key="6">
    <source>
        <dbReference type="EMBL" id="SHF76727.1"/>
    </source>
</evidence>
<dbReference type="Pfam" id="PF13609">
    <property type="entry name" value="Porin_4"/>
    <property type="match status" value="1"/>
</dbReference>
<feature type="signal peptide" evidence="4">
    <location>
        <begin position="1"/>
        <end position="21"/>
    </location>
</feature>
<dbReference type="InterPro" id="IPR023614">
    <property type="entry name" value="Porin_dom_sf"/>
</dbReference>